<dbReference type="Pfam" id="PF08443">
    <property type="entry name" value="RimK"/>
    <property type="match status" value="1"/>
</dbReference>
<dbReference type="Gene3D" id="3.40.50.20">
    <property type="match status" value="1"/>
</dbReference>
<keyword evidence="6 10" id="KW-0067">ATP-binding</keyword>
<dbReference type="NCBIfam" id="TIGR00768">
    <property type="entry name" value="rimK_fam"/>
    <property type="match status" value="1"/>
</dbReference>
<dbReference type="Proteomes" id="UP000266568">
    <property type="component" value="Unassembled WGS sequence"/>
</dbReference>
<keyword evidence="11" id="KW-1133">Transmembrane helix</keyword>
<dbReference type="PANTHER" id="PTHR21621">
    <property type="entry name" value="RIBOSOMAL PROTEIN S6 MODIFICATION PROTEIN"/>
    <property type="match status" value="1"/>
</dbReference>
<evidence type="ECO:0000256" key="5">
    <source>
        <dbReference type="ARBA" id="ARBA00022741"/>
    </source>
</evidence>
<evidence type="ECO:0000256" key="7">
    <source>
        <dbReference type="ARBA" id="ARBA00022842"/>
    </source>
</evidence>
<dbReference type="OrthoDB" id="3865600at2"/>
<evidence type="ECO:0000256" key="4">
    <source>
        <dbReference type="ARBA" id="ARBA00022723"/>
    </source>
</evidence>
<dbReference type="GO" id="GO:0046872">
    <property type="term" value="F:metal ion binding"/>
    <property type="evidence" value="ECO:0007669"/>
    <property type="project" value="UniProtKB-KW"/>
</dbReference>
<keyword evidence="4" id="KW-0479">Metal-binding</keyword>
<dbReference type="PROSITE" id="PS50975">
    <property type="entry name" value="ATP_GRASP"/>
    <property type="match status" value="1"/>
</dbReference>
<dbReference type="InterPro" id="IPR013815">
    <property type="entry name" value="ATP_grasp_subdomain_1"/>
</dbReference>
<name>A0A397PGJ7_9SPHN</name>
<dbReference type="InterPro" id="IPR041107">
    <property type="entry name" value="Rimk_N"/>
</dbReference>
<evidence type="ECO:0000256" key="9">
    <source>
        <dbReference type="ARBA" id="ARBA00023211"/>
    </source>
</evidence>
<keyword evidence="3 13" id="KW-0436">Ligase</keyword>
<dbReference type="GO" id="GO:0005524">
    <property type="term" value="F:ATP binding"/>
    <property type="evidence" value="ECO:0007669"/>
    <property type="project" value="UniProtKB-UniRule"/>
</dbReference>
<organism evidence="13 14">
    <name type="scientific">Hephaestia caeni</name>
    <dbReference type="NCBI Taxonomy" id="645617"/>
    <lineage>
        <taxon>Bacteria</taxon>
        <taxon>Pseudomonadati</taxon>
        <taxon>Pseudomonadota</taxon>
        <taxon>Alphaproteobacteria</taxon>
        <taxon>Sphingomonadales</taxon>
        <taxon>Sphingomonadaceae</taxon>
        <taxon>Hephaestia</taxon>
    </lineage>
</organism>
<evidence type="ECO:0000256" key="1">
    <source>
        <dbReference type="ARBA" id="ARBA00001936"/>
    </source>
</evidence>
<dbReference type="GO" id="GO:0005737">
    <property type="term" value="C:cytoplasm"/>
    <property type="evidence" value="ECO:0007669"/>
    <property type="project" value="TreeGrafter"/>
</dbReference>
<dbReference type="InterPro" id="IPR004666">
    <property type="entry name" value="Rp_bS6_RimK/Lys_biosynth_LsyX"/>
</dbReference>
<gene>
    <name evidence="13" type="ORF">DFR49_0926</name>
</gene>
<keyword evidence="11" id="KW-0812">Transmembrane</keyword>
<feature type="transmembrane region" description="Helical" evidence="11">
    <location>
        <begin position="421"/>
        <end position="438"/>
    </location>
</feature>
<dbReference type="Gene3D" id="3.30.470.20">
    <property type="entry name" value="ATP-grasp fold, B domain"/>
    <property type="match status" value="1"/>
</dbReference>
<dbReference type="RefSeq" id="WP_119034609.1">
    <property type="nucleotide sequence ID" value="NZ_QXDC01000002.1"/>
</dbReference>
<feature type="transmembrane region" description="Helical" evidence="11">
    <location>
        <begin position="397"/>
        <end position="415"/>
    </location>
</feature>
<dbReference type="EMBL" id="QXDC01000002">
    <property type="protein sequence ID" value="RIA46385.1"/>
    <property type="molecule type" value="Genomic_DNA"/>
</dbReference>
<evidence type="ECO:0000259" key="12">
    <source>
        <dbReference type="PROSITE" id="PS50975"/>
    </source>
</evidence>
<dbReference type="AlphaFoldDB" id="A0A397PGJ7"/>
<proteinExistence type="predicted"/>
<dbReference type="PANTHER" id="PTHR21621:SF2">
    <property type="entry name" value="COENZYME GAMMA-F420-2:ALPHA-L-GLUTAMATE LIGASE"/>
    <property type="match status" value="1"/>
</dbReference>
<comment type="cofactor">
    <cofactor evidence="1">
        <name>Mn(2+)</name>
        <dbReference type="ChEBI" id="CHEBI:29035"/>
    </cofactor>
</comment>
<dbReference type="SUPFAM" id="SSF56059">
    <property type="entry name" value="Glutathione synthetase ATP-binding domain-like"/>
    <property type="match status" value="1"/>
</dbReference>
<feature type="domain" description="ATP-grasp" evidence="12">
    <location>
        <begin position="112"/>
        <end position="296"/>
    </location>
</feature>
<comment type="caution">
    <text evidence="13">The sequence shown here is derived from an EMBL/GenBank/DDBJ whole genome shotgun (WGS) entry which is preliminary data.</text>
</comment>
<reference evidence="13 14" key="1">
    <citation type="submission" date="2018-08" db="EMBL/GenBank/DDBJ databases">
        <title>Genomic Encyclopedia of Type Strains, Phase IV (KMG-IV): sequencing the most valuable type-strain genomes for metagenomic binning, comparative biology and taxonomic classification.</title>
        <authorList>
            <person name="Goeker M."/>
        </authorList>
    </citation>
    <scope>NUCLEOTIDE SEQUENCE [LARGE SCALE GENOMIC DNA]</scope>
    <source>
        <strain evidence="13 14">DSM 25527</strain>
    </source>
</reference>
<dbReference type="Pfam" id="PF18030">
    <property type="entry name" value="Rimk_N"/>
    <property type="match status" value="1"/>
</dbReference>
<evidence type="ECO:0000256" key="11">
    <source>
        <dbReference type="SAM" id="Phobius"/>
    </source>
</evidence>
<keyword evidence="9" id="KW-0464">Manganese</keyword>
<keyword evidence="7" id="KW-0460">Magnesium</keyword>
<evidence type="ECO:0000256" key="8">
    <source>
        <dbReference type="ARBA" id="ARBA00022917"/>
    </source>
</evidence>
<dbReference type="GO" id="GO:0006412">
    <property type="term" value="P:translation"/>
    <property type="evidence" value="ECO:0007669"/>
    <property type="project" value="UniProtKB-KW"/>
</dbReference>
<protein>
    <submittedName>
        <fullName evidence="13">Gamma-F420-2:alpha-L-glutamate ligase</fullName>
    </submittedName>
</protein>
<keyword evidence="5 10" id="KW-0547">Nucleotide-binding</keyword>
<comment type="cofactor">
    <cofactor evidence="2">
        <name>Mg(2+)</name>
        <dbReference type="ChEBI" id="CHEBI:18420"/>
    </cofactor>
</comment>
<evidence type="ECO:0000256" key="10">
    <source>
        <dbReference type="PROSITE-ProRule" id="PRU00409"/>
    </source>
</evidence>
<evidence type="ECO:0000256" key="2">
    <source>
        <dbReference type="ARBA" id="ARBA00001946"/>
    </source>
</evidence>
<dbReference type="GO" id="GO:0043774">
    <property type="term" value="F:coenzyme F420-2 alpha-glutamyl ligase activity"/>
    <property type="evidence" value="ECO:0007669"/>
    <property type="project" value="TreeGrafter"/>
</dbReference>
<evidence type="ECO:0000313" key="14">
    <source>
        <dbReference type="Proteomes" id="UP000266568"/>
    </source>
</evidence>
<keyword evidence="14" id="KW-1185">Reference proteome</keyword>
<evidence type="ECO:0000256" key="3">
    <source>
        <dbReference type="ARBA" id="ARBA00022598"/>
    </source>
</evidence>
<evidence type="ECO:0000313" key="13">
    <source>
        <dbReference type="EMBL" id="RIA46385.1"/>
    </source>
</evidence>
<dbReference type="Gene3D" id="3.30.1490.20">
    <property type="entry name" value="ATP-grasp fold, A domain"/>
    <property type="match status" value="1"/>
</dbReference>
<dbReference type="InterPro" id="IPR011761">
    <property type="entry name" value="ATP-grasp"/>
</dbReference>
<evidence type="ECO:0000256" key="6">
    <source>
        <dbReference type="ARBA" id="ARBA00022840"/>
    </source>
</evidence>
<dbReference type="InterPro" id="IPR013651">
    <property type="entry name" value="ATP-grasp_RimK-type"/>
</dbReference>
<keyword evidence="8" id="KW-0648">Protein biosynthesis</keyword>
<sequence>MLNGWILFHHELDPAIPEVPEVLRFQEAASAMDIDLAVYDPHRFDLIVGGDEDWAVTYNDSPMGRPDFIICRTGAETDYYTLALLRHFERRGVRLINGPATIERVADKLHTLQSLNRAGLPIPRTILGTFPIDVDLVERELGFPVIVKTLKGTRGAGVLKCENRSQFEDLAGLLESAEAKADFILQHYVRASHGRDVRVLVVGGRVVAAMERRSLTGGFKSNVSLGGVGVAYNPPPEMAELAVKAADILDLDITGIDILFDEEGYRICEANSAPGFQGLERASGLDVPSTILEWIVTTQNAPAPAPAAAESSVLADMIFGGRTGLRAITDRNDQFRDFASAMGVRLFGASMSCLGQAFAPTLLVDARSRTGLGLRALFEGRSRTDLSALDDSEQERTLIVVLTLAIWAAILPWIAGAGAMASGFLSLMALCFPLLYALTAPSGRVGRSVSTLAKSDRG</sequence>
<accession>A0A397PGJ7</accession>
<keyword evidence="11" id="KW-0472">Membrane</keyword>